<keyword evidence="2 5" id="KW-0560">Oxidoreductase</keyword>
<sequence length="260" mass="26702">MNAVLLPAGLEAFSLEGKVAVVTGAGSGLGAGFAVALAAAGADLVLGGRRPARLEQTVERVEAAGRKALAMRTDVTDPDACTALATIAMERFGRIDVLVNNAGVGTAVPAIRETPEQFRQVVDVNLMGSYWMAQAAARVMAPGSSIVNIASVLGLVKSFAPQAAYSASKAGLMGLTRDLAQQWSGRRGIRVNALAPGYFASEMTNNVPPDQLSGFLANTSPLGRLGEQRELDAAVVFLASAASSYITGVTLAVDGGMSVH</sequence>
<dbReference type="PRINTS" id="PR00080">
    <property type="entry name" value="SDRFAMILY"/>
</dbReference>
<evidence type="ECO:0000256" key="2">
    <source>
        <dbReference type="ARBA" id="ARBA00023002"/>
    </source>
</evidence>
<keyword evidence="3" id="KW-0472">Membrane</keyword>
<dbReference type="InterPro" id="IPR036291">
    <property type="entry name" value="NAD(P)-bd_dom_sf"/>
</dbReference>
<dbReference type="EMBL" id="JBHLUH010000047">
    <property type="protein sequence ID" value="MFC0530529.1"/>
    <property type="molecule type" value="Genomic_DNA"/>
</dbReference>
<dbReference type="InterPro" id="IPR020904">
    <property type="entry name" value="Sc_DH/Rdtase_CS"/>
</dbReference>
<dbReference type="InterPro" id="IPR057326">
    <property type="entry name" value="KR_dom"/>
</dbReference>
<gene>
    <name evidence="5" type="ORF">ACFFIA_22975</name>
</gene>
<evidence type="ECO:0000256" key="1">
    <source>
        <dbReference type="ARBA" id="ARBA00006484"/>
    </source>
</evidence>
<dbReference type="InterPro" id="IPR002347">
    <property type="entry name" value="SDR_fam"/>
</dbReference>
<feature type="domain" description="Ketoreductase" evidence="4">
    <location>
        <begin position="18"/>
        <end position="197"/>
    </location>
</feature>
<evidence type="ECO:0000313" key="6">
    <source>
        <dbReference type="Proteomes" id="UP001589867"/>
    </source>
</evidence>
<dbReference type="Proteomes" id="UP001589867">
    <property type="component" value="Unassembled WGS sequence"/>
</dbReference>
<dbReference type="GO" id="GO:0016491">
    <property type="term" value="F:oxidoreductase activity"/>
    <property type="evidence" value="ECO:0007669"/>
    <property type="project" value="UniProtKB-KW"/>
</dbReference>
<dbReference type="RefSeq" id="WP_377253687.1">
    <property type="nucleotide sequence ID" value="NZ_JBHLUH010000047.1"/>
</dbReference>
<evidence type="ECO:0000256" key="3">
    <source>
        <dbReference type="SAM" id="Phobius"/>
    </source>
</evidence>
<comment type="caution">
    <text evidence="5">The sequence shown here is derived from an EMBL/GenBank/DDBJ whole genome shotgun (WGS) entry which is preliminary data.</text>
</comment>
<dbReference type="PANTHER" id="PTHR42760">
    <property type="entry name" value="SHORT-CHAIN DEHYDROGENASES/REDUCTASES FAMILY MEMBER"/>
    <property type="match status" value="1"/>
</dbReference>
<keyword evidence="3" id="KW-0812">Transmembrane</keyword>
<name>A0ABV6M7J7_9ACTN</name>
<evidence type="ECO:0000313" key="5">
    <source>
        <dbReference type="EMBL" id="MFC0530529.1"/>
    </source>
</evidence>
<dbReference type="Gene3D" id="3.40.50.720">
    <property type="entry name" value="NAD(P)-binding Rossmann-like Domain"/>
    <property type="match status" value="1"/>
</dbReference>
<organism evidence="5 6">
    <name type="scientific">Phytohabitans kaempferiae</name>
    <dbReference type="NCBI Taxonomy" id="1620943"/>
    <lineage>
        <taxon>Bacteria</taxon>
        <taxon>Bacillati</taxon>
        <taxon>Actinomycetota</taxon>
        <taxon>Actinomycetes</taxon>
        <taxon>Micromonosporales</taxon>
        <taxon>Micromonosporaceae</taxon>
    </lineage>
</organism>
<dbReference type="EC" id="1.1.1.-" evidence="5"/>
<protein>
    <submittedName>
        <fullName evidence="5">SDR family NAD(P)-dependent oxidoreductase</fullName>
        <ecNumber evidence="5">1.1.1.-</ecNumber>
    </submittedName>
</protein>
<proteinExistence type="inferred from homology"/>
<evidence type="ECO:0000259" key="4">
    <source>
        <dbReference type="SMART" id="SM00822"/>
    </source>
</evidence>
<keyword evidence="6" id="KW-1185">Reference proteome</keyword>
<dbReference type="SUPFAM" id="SSF51735">
    <property type="entry name" value="NAD(P)-binding Rossmann-fold domains"/>
    <property type="match status" value="1"/>
</dbReference>
<dbReference type="SMART" id="SM00822">
    <property type="entry name" value="PKS_KR"/>
    <property type="match status" value="1"/>
</dbReference>
<comment type="similarity">
    <text evidence="1">Belongs to the short-chain dehydrogenases/reductases (SDR) family.</text>
</comment>
<keyword evidence="3" id="KW-1133">Transmembrane helix</keyword>
<accession>A0ABV6M7J7</accession>
<feature type="transmembrane region" description="Helical" evidence="3">
    <location>
        <begin position="24"/>
        <end position="46"/>
    </location>
</feature>
<dbReference type="PRINTS" id="PR00081">
    <property type="entry name" value="GDHRDH"/>
</dbReference>
<dbReference type="Pfam" id="PF13561">
    <property type="entry name" value="adh_short_C2"/>
    <property type="match status" value="1"/>
</dbReference>
<reference evidence="5 6" key="1">
    <citation type="submission" date="2024-09" db="EMBL/GenBank/DDBJ databases">
        <authorList>
            <person name="Sun Q."/>
            <person name="Mori K."/>
        </authorList>
    </citation>
    <scope>NUCLEOTIDE SEQUENCE [LARGE SCALE GENOMIC DNA]</scope>
    <source>
        <strain evidence="5 6">TBRC 3947</strain>
    </source>
</reference>
<feature type="transmembrane region" description="Helical" evidence="3">
    <location>
        <begin position="233"/>
        <end position="253"/>
    </location>
</feature>
<dbReference type="PROSITE" id="PS00061">
    <property type="entry name" value="ADH_SHORT"/>
    <property type="match status" value="1"/>
</dbReference>
<dbReference type="PANTHER" id="PTHR42760:SF133">
    <property type="entry name" value="3-OXOACYL-[ACYL-CARRIER-PROTEIN] REDUCTASE"/>
    <property type="match status" value="1"/>
</dbReference>